<dbReference type="GO" id="GO:0005886">
    <property type="term" value="C:plasma membrane"/>
    <property type="evidence" value="ECO:0007669"/>
    <property type="project" value="UniProtKB-SubCell"/>
</dbReference>
<evidence type="ECO:0000256" key="3">
    <source>
        <dbReference type="ARBA" id="ARBA00022516"/>
    </source>
</evidence>
<feature type="active site" evidence="12">
    <location>
        <position position="401"/>
    </location>
</feature>
<gene>
    <name evidence="15" type="ORF">XA3_10500</name>
</gene>
<dbReference type="RefSeq" id="WP_317636485.1">
    <property type="nucleotide sequence ID" value="NZ_AP026802.1"/>
</dbReference>
<evidence type="ECO:0000256" key="13">
    <source>
        <dbReference type="NCBIfam" id="TIGR04265"/>
    </source>
</evidence>
<dbReference type="InterPro" id="IPR030874">
    <property type="entry name" value="Cardiolipin_synth_Firmi"/>
</dbReference>
<sequence length="483" mass="55731">MQIFVSVLTLTIIINTLVSVFVVMRTPRDIAATWAWLLVLILLPVLGLILYMFFGRGMSKSKLNRIQHTYSKGIGSALNQQRAIITKQKHKFPPDIEQLVNLFFNLNSSPVLTSSRPKIMTNSQDFFSELFKQIETAQKSIYVEFYTIYADQVGHKFRDALIKKAKQGVKVYVIYDGWGSMGVGRRFWAPLRAAGGHVELFFSSRYVIADFRLNYRNHRKIVVVDEKYGLIGGFNVGDQYLGKKKKFGNWRDTHILVEGEAVRALMVRFIMDYNATVDQKNWLKYPQIISNNEIAHPVSRSNTYMQLVTSGPDERIDQIEMGLIKLISTAKKRIWLQTPYLVPSDSFSDAIVSATKSGIDVRIMIPSFPDHPFIYRATQFYAHYLHRIGVKIYIYNNGFLHTKTSVIDEMVSTVGSANLDVRSFKLNFEATEFIYGKKFNEELAKTFLDDIENCTRLNDEMIKQQSWWLHFKQDFSRLLSPIL</sequence>
<dbReference type="SUPFAM" id="SSF56024">
    <property type="entry name" value="Phospholipase D/nuclease"/>
    <property type="match status" value="2"/>
</dbReference>
<dbReference type="InterPro" id="IPR027379">
    <property type="entry name" value="CLS_N"/>
</dbReference>
<feature type="transmembrane region" description="Helical" evidence="12">
    <location>
        <begin position="7"/>
        <end position="24"/>
    </location>
</feature>
<organism evidence="15 16">
    <name type="scientific">Xylocopilactobacillus apicola</name>
    <dbReference type="NCBI Taxonomy" id="2932184"/>
    <lineage>
        <taxon>Bacteria</taxon>
        <taxon>Bacillati</taxon>
        <taxon>Bacillota</taxon>
        <taxon>Bacilli</taxon>
        <taxon>Lactobacillales</taxon>
        <taxon>Lactobacillaceae</taxon>
        <taxon>Xylocopilactobacillus</taxon>
    </lineage>
</organism>
<keyword evidence="4 12" id="KW-0808">Transferase</keyword>
<comment type="catalytic activity">
    <reaction evidence="12">
        <text>2 a 1,2-diacyl-sn-glycero-3-phospho-(1'-sn-glycerol) = a cardiolipin + glycerol</text>
        <dbReference type="Rhea" id="RHEA:31451"/>
        <dbReference type="ChEBI" id="CHEBI:17754"/>
        <dbReference type="ChEBI" id="CHEBI:62237"/>
        <dbReference type="ChEBI" id="CHEBI:64716"/>
    </reaction>
</comment>
<dbReference type="Pfam" id="PF13396">
    <property type="entry name" value="PLDc_N"/>
    <property type="match status" value="1"/>
</dbReference>
<keyword evidence="16" id="KW-1185">Reference proteome</keyword>
<evidence type="ECO:0000256" key="5">
    <source>
        <dbReference type="ARBA" id="ARBA00022692"/>
    </source>
</evidence>
<evidence type="ECO:0000256" key="7">
    <source>
        <dbReference type="ARBA" id="ARBA00022989"/>
    </source>
</evidence>
<proteinExistence type="inferred from homology"/>
<keyword evidence="5 12" id="KW-0812">Transmembrane</keyword>
<keyword evidence="10 12" id="KW-0594">Phospholipid biosynthesis</keyword>
<keyword evidence="9 12" id="KW-0472">Membrane</keyword>
<evidence type="ECO:0000256" key="8">
    <source>
        <dbReference type="ARBA" id="ARBA00023098"/>
    </source>
</evidence>
<keyword evidence="7 12" id="KW-1133">Transmembrane helix</keyword>
<evidence type="ECO:0000256" key="4">
    <source>
        <dbReference type="ARBA" id="ARBA00022679"/>
    </source>
</evidence>
<comment type="function">
    <text evidence="12">Catalyzes the reversible phosphatidyl group transfer from one phosphatidylglycerol molecule to another to form cardiolipin (CL) (diphosphatidylglycerol) and glycerol.</text>
</comment>
<evidence type="ECO:0000256" key="1">
    <source>
        <dbReference type="ARBA" id="ARBA00004651"/>
    </source>
</evidence>
<dbReference type="Gene3D" id="3.30.870.10">
    <property type="entry name" value="Endonuclease Chain A"/>
    <property type="match status" value="2"/>
</dbReference>
<feature type="active site" evidence="12">
    <location>
        <position position="408"/>
    </location>
</feature>
<dbReference type="HAMAP" id="MF_01916">
    <property type="entry name" value="Cardiolipin_synth_Cls"/>
    <property type="match status" value="1"/>
</dbReference>
<accession>A0AAU9DRL8</accession>
<evidence type="ECO:0000256" key="9">
    <source>
        <dbReference type="ARBA" id="ARBA00023136"/>
    </source>
</evidence>
<dbReference type="Proteomes" id="UP001321861">
    <property type="component" value="Chromosome"/>
</dbReference>
<reference evidence="15 16" key="1">
    <citation type="journal article" date="2023" name="Microbiol. Spectr.">
        <title>Symbiosis of Carpenter Bees with Uncharacterized Lactic Acid Bacteria Showing NAD Auxotrophy.</title>
        <authorList>
            <person name="Kawasaki S."/>
            <person name="Ozawa K."/>
            <person name="Mori T."/>
            <person name="Yamamoto A."/>
            <person name="Ito M."/>
            <person name="Ohkuma M."/>
            <person name="Sakamoto M."/>
            <person name="Matsutani M."/>
        </authorList>
    </citation>
    <scope>NUCLEOTIDE SEQUENCE [LARGE SCALE GENOMIC DNA]</scope>
    <source>
        <strain evidence="15 16">XA3</strain>
    </source>
</reference>
<keyword evidence="2 12" id="KW-1003">Cell membrane</keyword>
<dbReference type="PANTHER" id="PTHR21248:SF22">
    <property type="entry name" value="PHOSPHOLIPASE D"/>
    <property type="match status" value="1"/>
</dbReference>
<evidence type="ECO:0000256" key="6">
    <source>
        <dbReference type="ARBA" id="ARBA00022737"/>
    </source>
</evidence>
<comment type="similarity">
    <text evidence="12">Belongs to the phospholipase D family. Cardiolipin synthase subfamily.</text>
</comment>
<evidence type="ECO:0000313" key="16">
    <source>
        <dbReference type="Proteomes" id="UP001321861"/>
    </source>
</evidence>
<dbReference type="EMBL" id="AP026802">
    <property type="protein sequence ID" value="BDR58609.1"/>
    <property type="molecule type" value="Genomic_DNA"/>
</dbReference>
<dbReference type="PROSITE" id="PS50035">
    <property type="entry name" value="PLD"/>
    <property type="match status" value="2"/>
</dbReference>
<evidence type="ECO:0000256" key="12">
    <source>
        <dbReference type="HAMAP-Rule" id="MF_01916"/>
    </source>
</evidence>
<dbReference type="InterPro" id="IPR025202">
    <property type="entry name" value="PLD-like_dom"/>
</dbReference>
<dbReference type="EC" id="2.7.8.-" evidence="12 13"/>
<dbReference type="PANTHER" id="PTHR21248">
    <property type="entry name" value="CARDIOLIPIN SYNTHASE"/>
    <property type="match status" value="1"/>
</dbReference>
<evidence type="ECO:0000313" key="15">
    <source>
        <dbReference type="EMBL" id="BDR58609.1"/>
    </source>
</evidence>
<evidence type="ECO:0000256" key="11">
    <source>
        <dbReference type="ARBA" id="ARBA00023264"/>
    </source>
</evidence>
<keyword evidence="8 12" id="KW-0443">Lipid metabolism</keyword>
<dbReference type="KEGG" id="xap:XA3_10500"/>
<keyword evidence="6" id="KW-0677">Repeat</keyword>
<dbReference type="Pfam" id="PF13091">
    <property type="entry name" value="PLDc_2"/>
    <property type="match status" value="2"/>
</dbReference>
<dbReference type="InterPro" id="IPR022924">
    <property type="entry name" value="Cardiolipin_synthase"/>
</dbReference>
<dbReference type="InterPro" id="IPR001736">
    <property type="entry name" value="PLipase_D/transphosphatidylase"/>
</dbReference>
<feature type="active site" evidence="12">
    <location>
        <position position="218"/>
    </location>
</feature>
<protein>
    <recommendedName>
        <fullName evidence="12 13">Cardiolipin synthase</fullName>
        <shortName evidence="12">CL synthase</shortName>
        <ecNumber evidence="12 13">2.7.8.-</ecNumber>
    </recommendedName>
</protein>
<dbReference type="CDD" id="cd09112">
    <property type="entry name" value="PLDc_CLS_2"/>
    <property type="match status" value="1"/>
</dbReference>
<keyword evidence="11 12" id="KW-1208">Phospholipid metabolism</keyword>
<dbReference type="CDD" id="cd09110">
    <property type="entry name" value="PLDc_CLS_1"/>
    <property type="match status" value="1"/>
</dbReference>
<dbReference type="SMART" id="SM00155">
    <property type="entry name" value="PLDc"/>
    <property type="match status" value="2"/>
</dbReference>
<dbReference type="AlphaFoldDB" id="A0AAU9DRL8"/>
<feature type="active site" evidence="12">
    <location>
        <position position="225"/>
    </location>
</feature>
<dbReference type="GO" id="GO:0032049">
    <property type="term" value="P:cardiolipin biosynthetic process"/>
    <property type="evidence" value="ECO:0007669"/>
    <property type="project" value="UniProtKB-UniRule"/>
</dbReference>
<feature type="transmembrane region" description="Helical" evidence="12">
    <location>
        <begin position="30"/>
        <end position="54"/>
    </location>
</feature>
<feature type="active site" evidence="12">
    <location>
        <position position="403"/>
    </location>
</feature>
<feature type="domain" description="PLD phosphodiesterase" evidence="14">
    <location>
        <begin position="396"/>
        <end position="423"/>
    </location>
</feature>
<feature type="domain" description="PLD phosphodiesterase" evidence="14">
    <location>
        <begin position="213"/>
        <end position="240"/>
    </location>
</feature>
<feature type="active site" evidence="12">
    <location>
        <position position="220"/>
    </location>
</feature>
<dbReference type="NCBIfam" id="TIGR04265">
    <property type="entry name" value="bac_cardiolipin"/>
    <property type="match status" value="1"/>
</dbReference>
<comment type="subcellular location">
    <subcellularLocation>
        <location evidence="1 12">Cell membrane</location>
        <topology evidence="1 12">Multi-pass membrane protein</topology>
    </subcellularLocation>
</comment>
<evidence type="ECO:0000256" key="10">
    <source>
        <dbReference type="ARBA" id="ARBA00023209"/>
    </source>
</evidence>
<evidence type="ECO:0000256" key="2">
    <source>
        <dbReference type="ARBA" id="ARBA00022475"/>
    </source>
</evidence>
<name>A0AAU9DRL8_9LACO</name>
<keyword evidence="3 12" id="KW-0444">Lipid biosynthesis</keyword>
<evidence type="ECO:0000259" key="14">
    <source>
        <dbReference type="PROSITE" id="PS50035"/>
    </source>
</evidence>
<dbReference type="GO" id="GO:0008808">
    <property type="term" value="F:cardiolipin synthase activity"/>
    <property type="evidence" value="ECO:0007669"/>
    <property type="project" value="UniProtKB-UniRule"/>
</dbReference>